<proteinExistence type="predicted"/>
<gene>
    <name evidence="1" type="ORF">SRAS04492_LOCUS3540</name>
</gene>
<evidence type="ECO:0000313" key="1">
    <source>
        <dbReference type="EMBL" id="CAE0231742.1"/>
    </source>
</evidence>
<accession>A0A7S3CLY4</accession>
<dbReference type="EMBL" id="HBIA01006915">
    <property type="protein sequence ID" value="CAE0231742.1"/>
    <property type="molecule type" value="Transcribed_RNA"/>
</dbReference>
<dbReference type="AlphaFoldDB" id="A0A7S3CLY4"/>
<name>A0A7S3CLY4_9SPIT</name>
<sequence length="183" mass="21176">MKQLKTCGDKRRLVEHFQLNLDHLRQKHQADMSDLQVEEQSIADREVPKLQSDALVLQNELAIKEGSLQNIKQEKQEFQGLIKAYQEMIHNSSSFENSLLWHQNHENLFLESLEVTNYNRSIDQANLVEEMEALFGFLEEIIKRLTGDPSAEDLYAFQQLGESDKEDLGDFLKKIGLSYHSIG</sequence>
<reference evidence="1" key="1">
    <citation type="submission" date="2021-01" db="EMBL/GenBank/DDBJ databases">
        <authorList>
            <person name="Corre E."/>
            <person name="Pelletier E."/>
            <person name="Niang G."/>
            <person name="Scheremetjew M."/>
            <person name="Finn R."/>
            <person name="Kale V."/>
            <person name="Holt S."/>
            <person name="Cochrane G."/>
            <person name="Meng A."/>
            <person name="Brown T."/>
            <person name="Cohen L."/>
        </authorList>
    </citation>
    <scope>NUCLEOTIDE SEQUENCE</scope>
    <source>
        <strain evidence="1">Ras09</strain>
    </source>
</reference>
<organism evidence="1">
    <name type="scientific">Strombidium rassoulzadegani</name>
    <dbReference type="NCBI Taxonomy" id="1082188"/>
    <lineage>
        <taxon>Eukaryota</taxon>
        <taxon>Sar</taxon>
        <taxon>Alveolata</taxon>
        <taxon>Ciliophora</taxon>
        <taxon>Intramacronucleata</taxon>
        <taxon>Spirotrichea</taxon>
        <taxon>Oligotrichia</taxon>
        <taxon>Strombidiidae</taxon>
        <taxon>Strombidium</taxon>
    </lineage>
</organism>
<protein>
    <submittedName>
        <fullName evidence="1">Uncharacterized protein</fullName>
    </submittedName>
</protein>